<accession>A0AAW1VGI8</accession>
<feature type="region of interest" description="Disordered" evidence="1">
    <location>
        <begin position="273"/>
        <end position="333"/>
    </location>
</feature>
<comment type="caution">
    <text evidence="2">The sequence shown here is derived from an EMBL/GenBank/DDBJ whole genome shotgun (WGS) entry which is preliminary data.</text>
</comment>
<reference evidence="2 3" key="1">
    <citation type="submission" date="2023-03" db="EMBL/GenBank/DDBJ databases">
        <title>Genome insight into feeding habits of ladybird beetles.</title>
        <authorList>
            <person name="Li H.-S."/>
            <person name="Huang Y.-H."/>
            <person name="Pang H."/>
        </authorList>
    </citation>
    <scope>NUCLEOTIDE SEQUENCE [LARGE SCALE GENOMIC DNA]</scope>
    <source>
        <strain evidence="2">SYSU_2023b</strain>
        <tissue evidence="2">Whole body</tissue>
    </source>
</reference>
<feature type="compositionally biased region" description="Basic and acidic residues" evidence="1">
    <location>
        <begin position="221"/>
        <end position="233"/>
    </location>
</feature>
<keyword evidence="3" id="KW-1185">Reference proteome</keyword>
<feature type="region of interest" description="Disordered" evidence="1">
    <location>
        <begin position="631"/>
        <end position="851"/>
    </location>
</feature>
<feature type="compositionally biased region" description="Acidic residues" evidence="1">
    <location>
        <begin position="643"/>
        <end position="654"/>
    </location>
</feature>
<feature type="compositionally biased region" description="Polar residues" evidence="1">
    <location>
        <begin position="116"/>
        <end position="132"/>
    </location>
</feature>
<protein>
    <submittedName>
        <fullName evidence="2">Uncharacterized protein</fullName>
    </submittedName>
</protein>
<feature type="region of interest" description="Disordered" evidence="1">
    <location>
        <begin position="59"/>
        <end position="78"/>
    </location>
</feature>
<evidence type="ECO:0000313" key="2">
    <source>
        <dbReference type="EMBL" id="KAK9891425.1"/>
    </source>
</evidence>
<gene>
    <name evidence="2" type="ORF">WA026_014662</name>
</gene>
<feature type="compositionally biased region" description="Low complexity" evidence="1">
    <location>
        <begin position="404"/>
        <end position="418"/>
    </location>
</feature>
<feature type="region of interest" description="Disordered" evidence="1">
    <location>
        <begin position="865"/>
        <end position="926"/>
    </location>
</feature>
<feature type="region of interest" description="Disordered" evidence="1">
    <location>
        <begin position="505"/>
        <end position="588"/>
    </location>
</feature>
<dbReference type="Proteomes" id="UP001431783">
    <property type="component" value="Unassembled WGS sequence"/>
</dbReference>
<feature type="compositionally biased region" description="Polar residues" evidence="1">
    <location>
        <begin position="818"/>
        <end position="830"/>
    </location>
</feature>
<feature type="compositionally biased region" description="Basic residues" evidence="1">
    <location>
        <begin position="682"/>
        <end position="693"/>
    </location>
</feature>
<feature type="region of interest" description="Disordered" evidence="1">
    <location>
        <begin position="207"/>
        <end position="243"/>
    </location>
</feature>
<name>A0AAW1VGI8_9CUCU</name>
<sequence>MDLSERRTDKRHSGKKLPRVPIKTYKWEDVRRSRRRGGYPWTHLYKNSFDDLTDPENFTMDGLKKNKSSASSASDSLDIREITEDDVKGLEDIDSSYVVIESPILLGGQIEESPNDQEMTIESAESSDNISQYLDKEERGPEQQLESTETLTLPGPSTPKILLPEELPKERAKSEEPERKRKLSIDSNYSRISLSRLGLMKKLKEAKGKIKLPKLGGSPKSENKVKPKTEEIKPTVQKELSTKPHKVVNPVYIHIPLKPPEGETDEFSYLEFEEKRPKLPPPPEIQIEVSEDKENDGNTSNIAESESKDERAQVESSDNMLKITSPDDQDDDVSAIIFLEGDEESENKGEYDIMVVDIDEKSQEMTMSQVTNTEVRRQVLDSIKRVESQAELSKSQDKKGSGGNLSRSSSKGSKTSKSSIRKRRAKSAEPEKKRRSSIDSSYSRKSLSKIGLLKKLKQFHLPFKKSQSKKSIKSVSSTEKAVVPAAASLDVFKPHAKDQKPVYIHIPLKPPTGEQDEFSHLEFETAPPPKQKIEKSDSNEAKEEEKSPIESPESVQSPQFIFLTPPSDDELLEKPDIPETPSSETGSLFQFGELKILAKKAVEQVHGNLDSVDEETEPKMESTSVITEAIVEHQPEKQKEETIECEDVTVDEEDGLKCAPRSADDAKSALKSNLKGDGSPVPKKKVSFKKRKPSQVSTDDGYEEIQSPTETPQLEPAVVQNVTEISKHEEPSNSDKSVKSTPVEEVVNRWSKISDHEYEPINPPSDERKEVSPPKFHVSEVLNSSSGTPHQRPEDEQLDFSIQEMQTEIETRFFRNDNAATTVDSTTENLDPSKRSSRSRSKEKEPAKPNRFQIALKESATKFKTKLQGIKKPNISLPTRPKFHKPNIKKPNIKKPNITMPKINLPKLPDLSNTFRRREKSEEKKE</sequence>
<feature type="compositionally biased region" description="Basic and acidic residues" evidence="1">
    <location>
        <begin position="531"/>
        <end position="548"/>
    </location>
</feature>
<feature type="region of interest" description="Disordered" evidence="1">
    <location>
        <begin position="105"/>
        <end position="187"/>
    </location>
</feature>
<feature type="region of interest" description="Disordered" evidence="1">
    <location>
        <begin position="386"/>
        <end position="446"/>
    </location>
</feature>
<proteinExistence type="predicted"/>
<feature type="compositionally biased region" description="Basic residues" evidence="1">
    <location>
        <begin position="881"/>
        <end position="893"/>
    </location>
</feature>
<feature type="compositionally biased region" description="Basic and acidic residues" evidence="1">
    <location>
        <begin position="631"/>
        <end position="642"/>
    </location>
</feature>
<organism evidence="2 3">
    <name type="scientific">Henosepilachna vigintioctopunctata</name>
    <dbReference type="NCBI Taxonomy" id="420089"/>
    <lineage>
        <taxon>Eukaryota</taxon>
        <taxon>Metazoa</taxon>
        <taxon>Ecdysozoa</taxon>
        <taxon>Arthropoda</taxon>
        <taxon>Hexapoda</taxon>
        <taxon>Insecta</taxon>
        <taxon>Pterygota</taxon>
        <taxon>Neoptera</taxon>
        <taxon>Endopterygota</taxon>
        <taxon>Coleoptera</taxon>
        <taxon>Polyphaga</taxon>
        <taxon>Cucujiformia</taxon>
        <taxon>Coccinelloidea</taxon>
        <taxon>Coccinellidae</taxon>
        <taxon>Epilachninae</taxon>
        <taxon>Epilachnini</taxon>
        <taxon>Henosepilachna</taxon>
    </lineage>
</organism>
<feature type="compositionally biased region" description="Basic and acidic residues" evidence="1">
    <location>
        <begin position="386"/>
        <end position="400"/>
    </location>
</feature>
<evidence type="ECO:0000313" key="3">
    <source>
        <dbReference type="Proteomes" id="UP001431783"/>
    </source>
</evidence>
<feature type="compositionally biased region" description="Basic and acidic residues" evidence="1">
    <location>
        <begin position="725"/>
        <end position="738"/>
    </location>
</feature>
<feature type="compositionally biased region" description="Low complexity" evidence="1">
    <location>
        <begin position="894"/>
        <end position="904"/>
    </location>
</feature>
<evidence type="ECO:0000256" key="1">
    <source>
        <dbReference type="SAM" id="MobiDB-lite"/>
    </source>
</evidence>
<dbReference type="EMBL" id="JARQZJ010000128">
    <property type="protein sequence ID" value="KAK9891425.1"/>
    <property type="molecule type" value="Genomic_DNA"/>
</dbReference>
<feature type="compositionally biased region" description="Basic and acidic residues" evidence="1">
    <location>
        <begin position="166"/>
        <end position="179"/>
    </location>
</feature>
<dbReference type="AlphaFoldDB" id="A0AAW1VGI8"/>
<feature type="compositionally biased region" description="Basic and acidic residues" evidence="1">
    <location>
        <begin position="752"/>
        <end position="772"/>
    </location>
</feature>